<feature type="transmembrane region" description="Helical" evidence="1">
    <location>
        <begin position="12"/>
        <end position="33"/>
    </location>
</feature>
<dbReference type="Gene3D" id="3.40.50.880">
    <property type="match status" value="1"/>
</dbReference>
<reference evidence="2 3" key="1">
    <citation type="journal article" date="2015" name="Nature">
        <title>rRNA introns, odd ribosomes, and small enigmatic genomes across a large radiation of phyla.</title>
        <authorList>
            <person name="Brown C.T."/>
            <person name="Hug L.A."/>
            <person name="Thomas B.C."/>
            <person name="Sharon I."/>
            <person name="Castelle C.J."/>
            <person name="Singh A."/>
            <person name="Wilkins M.J."/>
            <person name="Williams K.H."/>
            <person name="Banfield J.F."/>
        </authorList>
    </citation>
    <scope>NUCLEOTIDE SEQUENCE [LARGE SCALE GENOMIC DNA]</scope>
</reference>
<feature type="transmembrane region" description="Helical" evidence="1">
    <location>
        <begin position="430"/>
        <end position="450"/>
    </location>
</feature>
<feature type="transmembrane region" description="Helical" evidence="1">
    <location>
        <begin position="390"/>
        <end position="409"/>
    </location>
</feature>
<comment type="caution">
    <text evidence="2">The sequence shown here is derived from an EMBL/GenBank/DDBJ whole genome shotgun (WGS) entry which is preliminary data.</text>
</comment>
<proteinExistence type="predicted"/>
<feature type="transmembrane region" description="Helical" evidence="1">
    <location>
        <begin position="134"/>
        <end position="153"/>
    </location>
</feature>
<dbReference type="SUPFAM" id="SSF52317">
    <property type="entry name" value="Class I glutamine amidotransferase-like"/>
    <property type="match status" value="1"/>
</dbReference>
<evidence type="ECO:0000313" key="3">
    <source>
        <dbReference type="Proteomes" id="UP000034803"/>
    </source>
</evidence>
<feature type="transmembrane region" description="Helical" evidence="1">
    <location>
        <begin position="188"/>
        <end position="205"/>
    </location>
</feature>
<feature type="transmembrane region" description="Helical" evidence="1">
    <location>
        <begin position="241"/>
        <end position="259"/>
    </location>
</feature>
<feature type="transmembrane region" description="Helical" evidence="1">
    <location>
        <begin position="1047"/>
        <end position="1072"/>
    </location>
</feature>
<sequence>MFKKISKYLFIGIFRFIYFLPVLAIVIFLTFLFGHKILGPYLVGSDNANFVTLADWLLKWFPKIPFWFPQEGGGMSITTSYPILNQLIVVVLQKLTNIPIVVVFRIWSLITVVLTSMGLYLLTFRLTKNQTIAAISAIFYPLMPITWIFLLMWGFAAEQLSLIFVPPVLIFAPLFLDEYYLNGLTKKAKIYFLIFLITVAILPIAHPMMFIGVLVFIFVLFIVYPIIVLRESKVKLKKLVILDLVVMVIIIFATLYWTIPFISYQSNVNKGAPVEAEIYNRNVYLQNGIYPISVFNISDESAGYIDYTTTPRNISGWAWRNVSFPFIISVLALIGLIGSFFLNRKVFAFGIANLVPLAIAVFPKIDFIFLKFPLSGFILNWRAGILMSRFIIPLLAGFGCYVLAYLFTFPLNLLSKWLKNSFLSFSLRSLFVLMSGVLSLVIAGVLLWNFKSWPFNNPNFLLSLGTEVVVPSERMDLRNIWRDGPGDPCYGGGVLPTKDNKFPLFCQNIPFQEHFLAGKLGEECSKFSVKDVEIPSDIVSLCSFNPDEETVLRIYKKCESKNTDLYYSDICQSKVKSIGEQLNFNNLKEILAKKNLLNNGTEMWGKEIDLFKLLPDNPNTRVDIGTSIGAFMMMEPFYSSVPELPVYYNTGTLMKTLWNYQIGIFNQKKTVWPQDSIMYELSKYFGLEYMFLSENLVPIDKYLRTGWERVHKLENEPLEGLALWRFNEPTSLLTVTTRPTVLVIGQDKVDGYFRTFHLANLGTISFNDAILVKGDSFVDNYTSEELKQFDVVILEGYAYKKQAKGWRVLDEYVKSGGSLLINNGWQFSSADWNIDKTPNFFPIGQLGWIDPGNVNNFSLIDNEIGSGINVDKFSPLVYGGTNWNISSGNLSSVRNWAKVILSNNEKPLIAGGQYGSGRVIWMGFDLPGHIGAYQDNVDEIKLYGNLIKYLLNNKTGQVLKAGFSRSYPDRLEITLNESSNQKTIIYWSEAFYPDFKAKLISQGKSERIKFYKAGPGMTLFSLPNVKSGSKIIYEYKTPIKITIAKGISIFTLIAIIMIIVYPQYLNIVITILSRLAVKAKFKKHIFGDDDESNY</sequence>
<organism evidence="2 3">
    <name type="scientific">Candidatus Woesebacteria bacterium GW2011_GWC2_31_9</name>
    <dbReference type="NCBI Taxonomy" id="1618586"/>
    <lineage>
        <taxon>Bacteria</taxon>
        <taxon>Candidatus Woeseibacteriota</taxon>
    </lineage>
</organism>
<evidence type="ECO:0000256" key="1">
    <source>
        <dbReference type="SAM" id="Phobius"/>
    </source>
</evidence>
<feature type="transmembrane region" description="Helical" evidence="1">
    <location>
        <begin position="159"/>
        <end position="176"/>
    </location>
</feature>
<keyword evidence="1" id="KW-0472">Membrane</keyword>
<feature type="transmembrane region" description="Helical" evidence="1">
    <location>
        <begin position="211"/>
        <end position="229"/>
    </location>
</feature>
<evidence type="ECO:0008006" key="4">
    <source>
        <dbReference type="Google" id="ProtNLM"/>
    </source>
</evidence>
<dbReference type="InterPro" id="IPR029062">
    <property type="entry name" value="Class_I_gatase-like"/>
</dbReference>
<dbReference type="Proteomes" id="UP000034803">
    <property type="component" value="Unassembled WGS sequence"/>
</dbReference>
<feature type="transmembrane region" description="Helical" evidence="1">
    <location>
        <begin position="98"/>
        <end position="122"/>
    </location>
</feature>
<evidence type="ECO:0000313" key="2">
    <source>
        <dbReference type="EMBL" id="KKP32218.1"/>
    </source>
</evidence>
<name>A0A0F9YLS9_9BACT</name>
<dbReference type="EMBL" id="LBOI01000001">
    <property type="protein sequence ID" value="KKP32218.1"/>
    <property type="molecule type" value="Genomic_DNA"/>
</dbReference>
<protein>
    <recommendedName>
        <fullName evidence="4">Membrane protein 6-pyruvoyl-tetrahydropterin synthase-related domain-containing protein</fullName>
    </recommendedName>
</protein>
<feature type="transmembrane region" description="Helical" evidence="1">
    <location>
        <begin position="349"/>
        <end position="370"/>
    </location>
</feature>
<dbReference type="AlphaFoldDB" id="A0A0F9YLS9"/>
<keyword evidence="1" id="KW-0812">Transmembrane</keyword>
<feature type="transmembrane region" description="Helical" evidence="1">
    <location>
        <begin position="322"/>
        <end position="342"/>
    </location>
</feature>
<accession>A0A0F9YLS9</accession>
<keyword evidence="1" id="KW-1133">Transmembrane helix</keyword>
<gene>
    <name evidence="2" type="ORF">UR21_C0001G0014</name>
</gene>